<dbReference type="Proteomes" id="UP001165121">
    <property type="component" value="Unassembled WGS sequence"/>
</dbReference>
<dbReference type="AlphaFoldDB" id="A0A9W6TWW8"/>
<evidence type="ECO:0000256" key="1">
    <source>
        <dbReference type="ARBA" id="ARBA00004613"/>
    </source>
</evidence>
<sequence>MRLRFLVLVAATVLAANVNSVEAVDDFQSNVAGGRNLRKHPSATEEERANGNLVMERLASWAASKVTWTNDQLEQLVKKGTSVDEAYSSVFKLDDGLSKLLTNKNFKNWEAFVALLDKNDPEKLLAIRTLVAKYGDELVAKTLYDARQSWRTKKIADDLQAAQIKMWIQDRVDPVILRDRLQLSTKNWDINPYESLWWEYVSEHAAAVSKGIIRQ</sequence>
<feature type="chain" id="PRO_5044968173" description="RxLR effector protein" evidence="5">
    <location>
        <begin position="24"/>
        <end position="215"/>
    </location>
</feature>
<name>A0A9W6TWW8_9STRA</name>
<evidence type="ECO:0000256" key="3">
    <source>
        <dbReference type="ARBA" id="ARBA00022525"/>
    </source>
</evidence>
<comment type="domain">
    <text evidence="5">The RxLR-dEER motif acts to carry the protein into the host cell cytoplasm through binding to cell surface phosphatidylinositol-3-phosphate.</text>
</comment>
<dbReference type="InterPro" id="IPR031825">
    <property type="entry name" value="RXLR"/>
</dbReference>
<comment type="similarity">
    <text evidence="2 5">Belongs to the RxLR effector family.</text>
</comment>
<organism evidence="6 7">
    <name type="scientific">Phytophthora fragariaefolia</name>
    <dbReference type="NCBI Taxonomy" id="1490495"/>
    <lineage>
        <taxon>Eukaryota</taxon>
        <taxon>Sar</taxon>
        <taxon>Stramenopiles</taxon>
        <taxon>Oomycota</taxon>
        <taxon>Peronosporomycetes</taxon>
        <taxon>Peronosporales</taxon>
        <taxon>Peronosporaceae</taxon>
        <taxon>Phytophthora</taxon>
    </lineage>
</organism>
<gene>
    <name evidence="6" type="ORF">Pfra01_000260700</name>
</gene>
<keyword evidence="3 5" id="KW-0964">Secreted</keyword>
<proteinExistence type="inferred from homology"/>
<dbReference type="Pfam" id="PF16810">
    <property type="entry name" value="RXLR"/>
    <property type="match status" value="1"/>
</dbReference>
<keyword evidence="7" id="KW-1185">Reference proteome</keyword>
<dbReference type="EMBL" id="BSXT01000209">
    <property type="protein sequence ID" value="GMF20867.1"/>
    <property type="molecule type" value="Genomic_DNA"/>
</dbReference>
<feature type="signal peptide" evidence="5">
    <location>
        <begin position="1"/>
        <end position="23"/>
    </location>
</feature>
<evidence type="ECO:0000256" key="4">
    <source>
        <dbReference type="ARBA" id="ARBA00022729"/>
    </source>
</evidence>
<keyword evidence="4 5" id="KW-0732">Signal</keyword>
<accession>A0A9W6TWW8</accession>
<comment type="subcellular location">
    <subcellularLocation>
        <location evidence="1 5">Secreted</location>
    </subcellularLocation>
</comment>
<comment type="caution">
    <text evidence="6">The sequence shown here is derived from an EMBL/GenBank/DDBJ whole genome shotgun (WGS) entry which is preliminary data.</text>
</comment>
<reference evidence="6" key="1">
    <citation type="submission" date="2023-04" db="EMBL/GenBank/DDBJ databases">
        <title>Phytophthora fragariaefolia NBRC 109709.</title>
        <authorList>
            <person name="Ichikawa N."/>
            <person name="Sato H."/>
            <person name="Tonouchi N."/>
        </authorList>
    </citation>
    <scope>NUCLEOTIDE SEQUENCE</scope>
    <source>
        <strain evidence="6">NBRC 109709</strain>
    </source>
</reference>
<evidence type="ECO:0000313" key="6">
    <source>
        <dbReference type="EMBL" id="GMF20867.1"/>
    </source>
</evidence>
<evidence type="ECO:0000313" key="7">
    <source>
        <dbReference type="Proteomes" id="UP001165121"/>
    </source>
</evidence>
<dbReference type="OrthoDB" id="128293at2759"/>
<evidence type="ECO:0000256" key="5">
    <source>
        <dbReference type="RuleBase" id="RU367124"/>
    </source>
</evidence>
<protein>
    <recommendedName>
        <fullName evidence="5">RxLR effector protein</fullName>
    </recommendedName>
</protein>
<evidence type="ECO:0000256" key="2">
    <source>
        <dbReference type="ARBA" id="ARBA00010400"/>
    </source>
</evidence>
<comment type="function">
    <text evidence="5">Effector that suppresses plant defense responses during pathogen infection.</text>
</comment>